<evidence type="ECO:0000313" key="3">
    <source>
        <dbReference type="Proteomes" id="UP001146120"/>
    </source>
</evidence>
<reference evidence="2" key="1">
    <citation type="submission" date="2022-11" db="EMBL/GenBank/DDBJ databases">
        <authorList>
            <person name="Morgan W.R."/>
            <person name="Tartar A."/>
        </authorList>
    </citation>
    <scope>NUCLEOTIDE SEQUENCE</scope>
    <source>
        <strain evidence="2">ARSEF 373</strain>
    </source>
</reference>
<feature type="non-terminal residue" evidence="2">
    <location>
        <position position="1"/>
    </location>
</feature>
<proteinExistence type="predicted"/>
<dbReference type="EMBL" id="DAKRPA010000013">
    <property type="protein sequence ID" value="DBA03955.1"/>
    <property type="molecule type" value="Genomic_DNA"/>
</dbReference>
<dbReference type="PANTHER" id="PTHR40866:SF1">
    <property type="entry name" value="BED-TYPE DOMAIN-CONTAINING PROTEIN"/>
    <property type="match status" value="1"/>
</dbReference>
<sequence length="384" mass="41758">GTVVDEDNQGAIALAKNIGNQSTRSARTSIPTLIHLFPQPGAQPQPGAPMTARTSITQLKYTQSLERPVVGAVKGIVKDQRVGLLIDGWTESGTHDVAIIAVTLPTQASTEASRHLLCFSTLQDEADMSASSIIELLDVMLDLFGISASQHCVVVCDHASVDRAIANKFDVPMIGCASDRLNLAVSRHYSYQTHIDKIHALKVQLNTITITSYASSVRSCRDIFIFATSDEALANVLPSAREDVEIQRLSEDLKKLESVNKAIQARTNTLAEVRALFDSVIQHFLATAEYLNVSAKVVVKPALETTTKSNSNYTNVTWVPATSDEVEHMFSTAVRVCAPLRRAMHPHTVETILMLRYNRTLWSPTVVAAAIAATKKRKSGSVIA</sequence>
<keyword evidence="1" id="KW-0175">Coiled coil</keyword>
<gene>
    <name evidence="2" type="ORF">N0F65_010608</name>
</gene>
<feature type="coiled-coil region" evidence="1">
    <location>
        <begin position="239"/>
        <end position="266"/>
    </location>
</feature>
<dbReference type="SUPFAM" id="SSF53098">
    <property type="entry name" value="Ribonuclease H-like"/>
    <property type="match status" value="1"/>
</dbReference>
<evidence type="ECO:0000313" key="2">
    <source>
        <dbReference type="EMBL" id="DBA03955.1"/>
    </source>
</evidence>
<reference evidence="2" key="2">
    <citation type="journal article" date="2023" name="Microbiol Resour">
        <title>Decontamination and Annotation of the Draft Genome Sequence of the Oomycete Lagenidium giganteum ARSEF 373.</title>
        <authorList>
            <person name="Morgan W.R."/>
            <person name="Tartar A."/>
        </authorList>
    </citation>
    <scope>NUCLEOTIDE SEQUENCE</scope>
    <source>
        <strain evidence="2">ARSEF 373</strain>
    </source>
</reference>
<accession>A0AAV2ZD62</accession>
<keyword evidence="3" id="KW-1185">Reference proteome</keyword>
<dbReference type="PANTHER" id="PTHR40866">
    <property type="entry name" value="BED-TYPE DOMAIN-CONTAINING PROTEIN"/>
    <property type="match status" value="1"/>
</dbReference>
<name>A0AAV2ZD62_9STRA</name>
<evidence type="ECO:0000256" key="1">
    <source>
        <dbReference type="SAM" id="Coils"/>
    </source>
</evidence>
<dbReference type="Proteomes" id="UP001146120">
    <property type="component" value="Unassembled WGS sequence"/>
</dbReference>
<comment type="caution">
    <text evidence="2">The sequence shown here is derived from an EMBL/GenBank/DDBJ whole genome shotgun (WGS) entry which is preliminary data.</text>
</comment>
<protein>
    <submittedName>
        <fullName evidence="2">Uncharacterized protein</fullName>
    </submittedName>
</protein>
<organism evidence="2 3">
    <name type="scientific">Lagenidium giganteum</name>
    <dbReference type="NCBI Taxonomy" id="4803"/>
    <lineage>
        <taxon>Eukaryota</taxon>
        <taxon>Sar</taxon>
        <taxon>Stramenopiles</taxon>
        <taxon>Oomycota</taxon>
        <taxon>Peronosporomycetes</taxon>
        <taxon>Pythiales</taxon>
        <taxon>Pythiaceae</taxon>
    </lineage>
</organism>
<dbReference type="AlphaFoldDB" id="A0AAV2ZD62"/>
<dbReference type="InterPro" id="IPR012337">
    <property type="entry name" value="RNaseH-like_sf"/>
</dbReference>